<evidence type="ECO:0000313" key="2">
    <source>
        <dbReference type="Proteomes" id="UP000619238"/>
    </source>
</evidence>
<organism evidence="1 2">
    <name type="scientific">Kordia aestuariivivens</name>
    <dbReference type="NCBI Taxonomy" id="2759037"/>
    <lineage>
        <taxon>Bacteria</taxon>
        <taxon>Pseudomonadati</taxon>
        <taxon>Bacteroidota</taxon>
        <taxon>Flavobacteriia</taxon>
        <taxon>Flavobacteriales</taxon>
        <taxon>Flavobacteriaceae</taxon>
        <taxon>Kordia</taxon>
    </lineage>
</organism>
<dbReference type="RefSeq" id="WP_187560441.1">
    <property type="nucleotide sequence ID" value="NZ_JACGWS010000001.1"/>
</dbReference>
<protein>
    <submittedName>
        <fullName evidence="1">Uncharacterized protein</fullName>
    </submittedName>
</protein>
<reference evidence="1 2" key="1">
    <citation type="submission" date="2020-07" db="EMBL/GenBank/DDBJ databases">
        <title>Description of Kordia aestuariivivens sp. nov., isolated from a tidal flat.</title>
        <authorList>
            <person name="Park S."/>
            <person name="Yoon J.-H."/>
        </authorList>
    </citation>
    <scope>NUCLEOTIDE SEQUENCE [LARGE SCALE GENOMIC DNA]</scope>
    <source>
        <strain evidence="1 2">YSTF-M3</strain>
    </source>
</reference>
<dbReference type="EMBL" id="JACGWS010000001">
    <property type="protein sequence ID" value="MBC8753405.1"/>
    <property type="molecule type" value="Genomic_DNA"/>
</dbReference>
<comment type="caution">
    <text evidence="1">The sequence shown here is derived from an EMBL/GenBank/DDBJ whole genome shotgun (WGS) entry which is preliminary data.</text>
</comment>
<sequence>MHITSTSYPNNSKISFAVQVERLHEAITKTDIALGTSAKPIPIDTFVTINDANLYEFKSGETIAFQLVKPDGSVPEKMELELVACRIHNVGQDFNASSVTILDPWKKVFDTSPENILELPDSSLSIKPIDDICAITVAKGAGTDILTSFLSYEVIFKSTIDITEPSGESKLRTFYFVIDPLIKITSGGRGGGTF</sequence>
<evidence type="ECO:0000313" key="1">
    <source>
        <dbReference type="EMBL" id="MBC8753405.1"/>
    </source>
</evidence>
<keyword evidence="2" id="KW-1185">Reference proteome</keyword>
<accession>A0ABR7Q4C7</accession>
<proteinExistence type="predicted"/>
<dbReference type="Proteomes" id="UP000619238">
    <property type="component" value="Unassembled WGS sequence"/>
</dbReference>
<name>A0ABR7Q4C7_9FLAO</name>
<gene>
    <name evidence="1" type="ORF">H2O64_01900</name>
</gene>